<gene>
    <name evidence="1" type="ORF">BCT74_08195</name>
</gene>
<dbReference type="Proteomes" id="UP000235746">
    <property type="component" value="Unassembled WGS sequence"/>
</dbReference>
<dbReference type="RefSeq" id="WP_102578757.1">
    <property type="nucleotide sequence ID" value="NZ_MCYL01000024.1"/>
</dbReference>
<sequence>MKVLKIGEFSPSHTDVVYENRQSATERDMTKTIGRFNESTSEMAFLEDKGIGTKYKALFESGFGLTLGSVSGALYVADVNDVIKMNEQKLDYESMSALNESIEEVEYFPFDAFLTTLNESQTDTLLDLDFTHKDLGEYSYTVGHVTLDGKFTLRPEIAKLINSDFTIVQHDSDEPSFDIDLTTLSAKEVVNIIKFLRNVDKTEINESVQVDALAEVQKLLSNLRISKRHGDDDAVQTTLGELNTILDSYTDANPSAKGVESVKAEIKKITKDHDIVTETLNLLRKTGL</sequence>
<reference evidence="2" key="1">
    <citation type="submission" date="2016-07" db="EMBL/GenBank/DDBJ databases">
        <title>Nontailed viruses are major unrecognized killers of bacteria in the ocean.</title>
        <authorList>
            <person name="Kauffman K."/>
            <person name="Hussain F."/>
            <person name="Yang J."/>
            <person name="Arevalo P."/>
            <person name="Brown J."/>
            <person name="Cutler M."/>
            <person name="Kelly L."/>
            <person name="Polz M.F."/>
        </authorList>
    </citation>
    <scope>NUCLEOTIDE SEQUENCE [LARGE SCALE GENOMIC DNA]</scope>
    <source>
        <strain evidence="2">10N.261.51.B8</strain>
    </source>
</reference>
<protein>
    <submittedName>
        <fullName evidence="1">Uncharacterized protein</fullName>
    </submittedName>
</protein>
<evidence type="ECO:0000313" key="1">
    <source>
        <dbReference type="EMBL" id="PML55299.1"/>
    </source>
</evidence>
<proteinExistence type="predicted"/>
<dbReference type="EMBL" id="MCYL01000024">
    <property type="protein sequence ID" value="PML55299.1"/>
    <property type="molecule type" value="Genomic_DNA"/>
</dbReference>
<organism evidence="1 2">
    <name type="scientific">Vibrio lentus</name>
    <dbReference type="NCBI Taxonomy" id="136468"/>
    <lineage>
        <taxon>Bacteria</taxon>
        <taxon>Pseudomonadati</taxon>
        <taxon>Pseudomonadota</taxon>
        <taxon>Gammaproteobacteria</taxon>
        <taxon>Vibrionales</taxon>
        <taxon>Vibrionaceae</taxon>
        <taxon>Vibrio</taxon>
    </lineage>
</organism>
<accession>A0A2N7IE76</accession>
<name>A0A2N7IE76_9VIBR</name>
<comment type="caution">
    <text evidence="1">The sequence shown here is derived from an EMBL/GenBank/DDBJ whole genome shotgun (WGS) entry which is preliminary data.</text>
</comment>
<dbReference type="AlphaFoldDB" id="A0A2N7IE76"/>
<evidence type="ECO:0000313" key="2">
    <source>
        <dbReference type="Proteomes" id="UP000235746"/>
    </source>
</evidence>